<evidence type="ECO:0000256" key="8">
    <source>
        <dbReference type="ARBA" id="ARBA00023002"/>
    </source>
</evidence>
<dbReference type="InterPro" id="IPR002401">
    <property type="entry name" value="Cyt_P450_E_grp-I"/>
</dbReference>
<dbReference type="STRING" id="55188.A0A2H5QUZ0"/>
<keyword evidence="11 12" id="KW-0472">Membrane</keyword>
<gene>
    <name evidence="13" type="ORF">CUMW_264140</name>
</gene>
<dbReference type="AlphaFoldDB" id="A0A2H5QUZ0"/>
<comment type="cofactor">
    <cofactor evidence="1">
        <name>heme</name>
        <dbReference type="ChEBI" id="CHEBI:30413"/>
    </cofactor>
</comment>
<dbReference type="GO" id="GO:0020037">
    <property type="term" value="F:heme binding"/>
    <property type="evidence" value="ECO:0007669"/>
    <property type="project" value="InterPro"/>
</dbReference>
<keyword evidence="7 12" id="KW-1133">Transmembrane helix</keyword>
<evidence type="ECO:0000256" key="2">
    <source>
        <dbReference type="ARBA" id="ARBA00004167"/>
    </source>
</evidence>
<evidence type="ECO:0000256" key="3">
    <source>
        <dbReference type="ARBA" id="ARBA00010617"/>
    </source>
</evidence>
<dbReference type="PANTHER" id="PTHR47955:SF22">
    <property type="entry name" value="CYTOCHROME P450 83B1-LIKE"/>
    <property type="match status" value="1"/>
</dbReference>
<dbReference type="PANTHER" id="PTHR47955">
    <property type="entry name" value="CYTOCHROME P450 FAMILY 71 PROTEIN"/>
    <property type="match status" value="1"/>
</dbReference>
<evidence type="ECO:0000256" key="5">
    <source>
        <dbReference type="ARBA" id="ARBA00022692"/>
    </source>
</evidence>
<comment type="subcellular location">
    <subcellularLocation>
        <location evidence="2">Membrane</location>
        <topology evidence="2">Single-pass membrane protein</topology>
    </subcellularLocation>
</comment>
<accession>A0A2H5QUZ0</accession>
<feature type="transmembrane region" description="Helical" evidence="12">
    <location>
        <begin position="6"/>
        <end position="23"/>
    </location>
</feature>
<dbReference type="Proteomes" id="UP000236630">
    <property type="component" value="Unassembled WGS sequence"/>
</dbReference>
<dbReference type="Pfam" id="PF00067">
    <property type="entry name" value="p450"/>
    <property type="match status" value="1"/>
</dbReference>
<dbReference type="InterPro" id="IPR036396">
    <property type="entry name" value="Cyt_P450_sf"/>
</dbReference>
<comment type="caution">
    <text evidence="13">The sequence shown here is derived from an EMBL/GenBank/DDBJ whole genome shotgun (WGS) entry which is preliminary data.</text>
</comment>
<keyword evidence="14" id="KW-1185">Reference proteome</keyword>
<evidence type="ECO:0000256" key="4">
    <source>
        <dbReference type="ARBA" id="ARBA00022617"/>
    </source>
</evidence>
<evidence type="ECO:0008006" key="15">
    <source>
        <dbReference type="Google" id="ProtNLM"/>
    </source>
</evidence>
<dbReference type="SUPFAM" id="SSF48264">
    <property type="entry name" value="Cytochrome P450"/>
    <property type="match status" value="1"/>
</dbReference>
<reference evidence="13 14" key="1">
    <citation type="journal article" date="2017" name="Front. Genet.">
        <title>Draft sequencing of the heterozygous diploid genome of Satsuma (Citrus unshiu Marc.) using a hybrid assembly approach.</title>
        <authorList>
            <person name="Shimizu T."/>
            <person name="Tanizawa Y."/>
            <person name="Mochizuki T."/>
            <person name="Nagasaki H."/>
            <person name="Yoshioka T."/>
            <person name="Toyoda A."/>
            <person name="Fujiyama A."/>
            <person name="Kaminuma E."/>
            <person name="Nakamura Y."/>
        </authorList>
    </citation>
    <scope>NUCLEOTIDE SEQUENCE [LARGE SCALE GENOMIC DNA]</scope>
    <source>
        <strain evidence="14">cv. Miyagawa wase</strain>
    </source>
</reference>
<dbReference type="InterPro" id="IPR001128">
    <property type="entry name" value="Cyt_P450"/>
</dbReference>
<keyword evidence="6" id="KW-0479">Metal-binding</keyword>
<evidence type="ECO:0000256" key="12">
    <source>
        <dbReference type="SAM" id="Phobius"/>
    </source>
</evidence>
<evidence type="ECO:0000256" key="1">
    <source>
        <dbReference type="ARBA" id="ARBA00001971"/>
    </source>
</evidence>
<organism evidence="13 14">
    <name type="scientific">Citrus unshiu</name>
    <name type="common">Satsuma mandarin</name>
    <name type="synonym">Citrus nobilis var. unshiu</name>
    <dbReference type="NCBI Taxonomy" id="55188"/>
    <lineage>
        <taxon>Eukaryota</taxon>
        <taxon>Viridiplantae</taxon>
        <taxon>Streptophyta</taxon>
        <taxon>Embryophyta</taxon>
        <taxon>Tracheophyta</taxon>
        <taxon>Spermatophyta</taxon>
        <taxon>Magnoliopsida</taxon>
        <taxon>eudicotyledons</taxon>
        <taxon>Gunneridae</taxon>
        <taxon>Pentapetalae</taxon>
        <taxon>rosids</taxon>
        <taxon>malvids</taxon>
        <taxon>Sapindales</taxon>
        <taxon>Rutaceae</taxon>
        <taxon>Aurantioideae</taxon>
        <taxon>Citrus</taxon>
    </lineage>
</organism>
<dbReference type="EMBL" id="BDQV01000882">
    <property type="protein sequence ID" value="GAY68442.1"/>
    <property type="molecule type" value="Genomic_DNA"/>
</dbReference>
<keyword evidence="8" id="KW-0560">Oxidoreductase</keyword>
<evidence type="ECO:0000313" key="13">
    <source>
        <dbReference type="EMBL" id="GAY68442.1"/>
    </source>
</evidence>
<sequence length="232" mass="26996">MALLIIINFLLCLSIFVFFFVLQRNITSRNNTKLPPGPWGLPFIGTLHQLDVSKPHVLFWELSKKYGPLMSLRLGFSPSLVVSSAKMAKEILKTHDLQFCSRPALVAQQKLSYNGLDLAFSPYDEYWREIRKICAIHLFNSNRGQNFRPIEKMNLIHQQASRPLFVELVLARGYFPFIGWIDKLTGMLQRPQNNFQEIDRVYQELIDKHLDPNRAKIEQLQQEDVIDVLLQI</sequence>
<dbReference type="GO" id="GO:0016705">
    <property type="term" value="F:oxidoreductase activity, acting on paired donors, with incorporation or reduction of molecular oxygen"/>
    <property type="evidence" value="ECO:0007669"/>
    <property type="project" value="InterPro"/>
</dbReference>
<keyword evidence="4" id="KW-0349">Heme</keyword>
<evidence type="ECO:0000256" key="9">
    <source>
        <dbReference type="ARBA" id="ARBA00023004"/>
    </source>
</evidence>
<evidence type="ECO:0000256" key="10">
    <source>
        <dbReference type="ARBA" id="ARBA00023033"/>
    </source>
</evidence>
<evidence type="ECO:0000313" key="14">
    <source>
        <dbReference type="Proteomes" id="UP000236630"/>
    </source>
</evidence>
<dbReference type="GO" id="GO:0004497">
    <property type="term" value="F:monooxygenase activity"/>
    <property type="evidence" value="ECO:0007669"/>
    <property type="project" value="UniProtKB-KW"/>
</dbReference>
<dbReference type="Gene3D" id="1.10.630.10">
    <property type="entry name" value="Cytochrome P450"/>
    <property type="match status" value="1"/>
</dbReference>
<keyword evidence="5 12" id="KW-0812">Transmembrane</keyword>
<protein>
    <recommendedName>
        <fullName evidence="15">Cytochrome P450</fullName>
    </recommendedName>
</protein>
<evidence type="ECO:0000256" key="11">
    <source>
        <dbReference type="ARBA" id="ARBA00023136"/>
    </source>
</evidence>
<dbReference type="GO" id="GO:0016020">
    <property type="term" value="C:membrane"/>
    <property type="evidence" value="ECO:0007669"/>
    <property type="project" value="UniProtKB-SubCell"/>
</dbReference>
<proteinExistence type="inferred from homology"/>
<evidence type="ECO:0000256" key="6">
    <source>
        <dbReference type="ARBA" id="ARBA00022723"/>
    </source>
</evidence>
<comment type="similarity">
    <text evidence="3">Belongs to the cytochrome P450 family.</text>
</comment>
<evidence type="ECO:0000256" key="7">
    <source>
        <dbReference type="ARBA" id="ARBA00022989"/>
    </source>
</evidence>
<dbReference type="PRINTS" id="PR00463">
    <property type="entry name" value="EP450I"/>
</dbReference>
<keyword evidence="9" id="KW-0408">Iron</keyword>
<name>A0A2H5QUZ0_CITUN</name>
<keyword evidence="10" id="KW-0503">Monooxygenase</keyword>
<dbReference type="GO" id="GO:0005506">
    <property type="term" value="F:iron ion binding"/>
    <property type="evidence" value="ECO:0007669"/>
    <property type="project" value="InterPro"/>
</dbReference>